<dbReference type="Proteomes" id="UP000000851">
    <property type="component" value="Chromosome"/>
</dbReference>
<gene>
    <name evidence="2" type="ordered locus">Caci_7873</name>
</gene>
<keyword evidence="3" id="KW-1185">Reference proteome</keyword>
<feature type="transmembrane region" description="Helical" evidence="1">
    <location>
        <begin position="35"/>
        <end position="55"/>
    </location>
</feature>
<protein>
    <recommendedName>
        <fullName evidence="4">Tetratricopeptide TPR_2 repeat protein</fullName>
    </recommendedName>
</protein>
<evidence type="ECO:0000256" key="1">
    <source>
        <dbReference type="SAM" id="Phobius"/>
    </source>
</evidence>
<sequence precursor="true">MRNRTTALILVVILCFYLLLAVQRGVWLMATGEPVLVLFGIGVLMLPVVGVWFVVTEVRMGNASSRLGTRLESEGLWPTEEIPRRPSGRPDLKAADDIFEKRKAEVEADPENWRGWYRLSLAYNDARDRSRARKALRKAIELDRLQEQG</sequence>
<evidence type="ECO:0008006" key="4">
    <source>
        <dbReference type="Google" id="ProtNLM"/>
    </source>
</evidence>
<reference evidence="2 3" key="1">
    <citation type="journal article" date="2009" name="Stand. Genomic Sci.">
        <title>Complete genome sequence of Catenulispora acidiphila type strain (ID 139908).</title>
        <authorList>
            <person name="Copeland A."/>
            <person name="Lapidus A."/>
            <person name="Glavina Del Rio T."/>
            <person name="Nolan M."/>
            <person name="Lucas S."/>
            <person name="Chen F."/>
            <person name="Tice H."/>
            <person name="Cheng J.F."/>
            <person name="Bruce D."/>
            <person name="Goodwin L."/>
            <person name="Pitluck S."/>
            <person name="Mikhailova N."/>
            <person name="Pati A."/>
            <person name="Ivanova N."/>
            <person name="Mavromatis K."/>
            <person name="Chen A."/>
            <person name="Palaniappan K."/>
            <person name="Chain P."/>
            <person name="Land M."/>
            <person name="Hauser L."/>
            <person name="Chang Y.J."/>
            <person name="Jeffries C.D."/>
            <person name="Chertkov O."/>
            <person name="Brettin T."/>
            <person name="Detter J.C."/>
            <person name="Han C."/>
            <person name="Ali Z."/>
            <person name="Tindall B.J."/>
            <person name="Goker M."/>
            <person name="Bristow J."/>
            <person name="Eisen J.A."/>
            <person name="Markowitz V."/>
            <person name="Hugenholtz P."/>
            <person name="Kyrpides N.C."/>
            <person name="Klenk H.P."/>
        </authorList>
    </citation>
    <scope>NUCLEOTIDE SEQUENCE [LARGE SCALE GENOMIC DNA]</scope>
    <source>
        <strain evidence="3">DSM 44928 / JCM 14897 / NBRC 102108 / NRRL B-24433 / ID139908</strain>
    </source>
</reference>
<dbReference type="KEGG" id="cai:Caci_7873"/>
<organism evidence="2 3">
    <name type="scientific">Catenulispora acidiphila (strain DSM 44928 / JCM 14897 / NBRC 102108 / NRRL B-24433 / ID139908)</name>
    <dbReference type="NCBI Taxonomy" id="479433"/>
    <lineage>
        <taxon>Bacteria</taxon>
        <taxon>Bacillati</taxon>
        <taxon>Actinomycetota</taxon>
        <taxon>Actinomycetes</taxon>
        <taxon>Catenulisporales</taxon>
        <taxon>Catenulisporaceae</taxon>
        <taxon>Catenulispora</taxon>
    </lineage>
</organism>
<dbReference type="InParanoid" id="C7QFB9"/>
<proteinExistence type="predicted"/>
<dbReference type="EMBL" id="CP001700">
    <property type="protein sequence ID" value="ACU76696.1"/>
    <property type="molecule type" value="Genomic_DNA"/>
</dbReference>
<dbReference type="SUPFAM" id="SSF48452">
    <property type="entry name" value="TPR-like"/>
    <property type="match status" value="1"/>
</dbReference>
<dbReference type="AlphaFoldDB" id="C7QFB9"/>
<dbReference type="STRING" id="479433.Caci_7873"/>
<keyword evidence="1" id="KW-0812">Transmembrane</keyword>
<dbReference type="RefSeq" id="WP_015796421.1">
    <property type="nucleotide sequence ID" value="NC_013131.1"/>
</dbReference>
<dbReference type="eggNOG" id="COG5010">
    <property type="taxonomic scope" value="Bacteria"/>
</dbReference>
<dbReference type="InterPro" id="IPR011990">
    <property type="entry name" value="TPR-like_helical_dom_sf"/>
</dbReference>
<dbReference type="HOGENOM" id="CLU_123296_0_0_11"/>
<name>C7QFB9_CATAD</name>
<dbReference type="Gene3D" id="1.25.40.10">
    <property type="entry name" value="Tetratricopeptide repeat domain"/>
    <property type="match status" value="1"/>
</dbReference>
<accession>C7QFB9</accession>
<evidence type="ECO:0000313" key="3">
    <source>
        <dbReference type="Proteomes" id="UP000000851"/>
    </source>
</evidence>
<keyword evidence="1" id="KW-0472">Membrane</keyword>
<evidence type="ECO:0000313" key="2">
    <source>
        <dbReference type="EMBL" id="ACU76696.1"/>
    </source>
</evidence>
<keyword evidence="1" id="KW-1133">Transmembrane helix</keyword>
<dbReference type="OrthoDB" id="4485518at2"/>
<feature type="transmembrane region" description="Helical" evidence="1">
    <location>
        <begin position="7"/>
        <end position="29"/>
    </location>
</feature>